<dbReference type="SUPFAM" id="SSF161111">
    <property type="entry name" value="Cation efflux protein transmembrane domain-like"/>
    <property type="match status" value="1"/>
</dbReference>
<dbReference type="InterPro" id="IPR027470">
    <property type="entry name" value="Cation_efflux_CTD"/>
</dbReference>
<dbReference type="GO" id="GO:0006829">
    <property type="term" value="P:zinc ion transport"/>
    <property type="evidence" value="ECO:0007669"/>
    <property type="project" value="UniProtKB-KW"/>
</dbReference>
<evidence type="ECO:0000256" key="1">
    <source>
        <dbReference type="ARBA" id="ARBA00004141"/>
    </source>
</evidence>
<proteinExistence type="inferred from homology"/>
<protein>
    <submittedName>
        <fullName evidence="12">Cation diffusion facilitator family transporter</fullName>
    </submittedName>
</protein>
<feature type="transmembrane region" description="Helical" evidence="9">
    <location>
        <begin position="166"/>
        <end position="195"/>
    </location>
</feature>
<evidence type="ECO:0000313" key="12">
    <source>
        <dbReference type="EMBL" id="MCZ0865564.1"/>
    </source>
</evidence>
<dbReference type="InterPro" id="IPR036837">
    <property type="entry name" value="Cation_efflux_CTD_sf"/>
</dbReference>
<evidence type="ECO:0000256" key="3">
    <source>
        <dbReference type="ARBA" id="ARBA00022448"/>
    </source>
</evidence>
<evidence type="ECO:0000259" key="11">
    <source>
        <dbReference type="Pfam" id="PF16916"/>
    </source>
</evidence>
<gene>
    <name evidence="12" type="ORF">O0V09_10150</name>
</gene>
<evidence type="ECO:0000256" key="9">
    <source>
        <dbReference type="SAM" id="Phobius"/>
    </source>
</evidence>
<dbReference type="Pfam" id="PF16916">
    <property type="entry name" value="ZT_dimer"/>
    <property type="match status" value="1"/>
</dbReference>
<dbReference type="RefSeq" id="WP_258331710.1">
    <property type="nucleotide sequence ID" value="NZ_JAPTGG010000007.1"/>
</dbReference>
<dbReference type="InterPro" id="IPR002524">
    <property type="entry name" value="Cation_efflux"/>
</dbReference>
<evidence type="ECO:0000259" key="10">
    <source>
        <dbReference type="Pfam" id="PF01545"/>
    </source>
</evidence>
<keyword evidence="3" id="KW-0813">Transport</keyword>
<dbReference type="SUPFAM" id="SSF160240">
    <property type="entry name" value="Cation efflux protein cytoplasmic domain-like"/>
    <property type="match status" value="1"/>
</dbReference>
<evidence type="ECO:0000256" key="6">
    <source>
        <dbReference type="ARBA" id="ARBA00022906"/>
    </source>
</evidence>
<evidence type="ECO:0000256" key="7">
    <source>
        <dbReference type="ARBA" id="ARBA00022989"/>
    </source>
</evidence>
<feature type="transmembrane region" description="Helical" evidence="9">
    <location>
        <begin position="114"/>
        <end position="131"/>
    </location>
</feature>
<name>A0A9J6RM70_9GAMM</name>
<dbReference type="InterPro" id="IPR027469">
    <property type="entry name" value="Cation_efflux_TMD_sf"/>
</dbReference>
<keyword evidence="7 9" id="KW-1133">Transmembrane helix</keyword>
<evidence type="ECO:0000256" key="4">
    <source>
        <dbReference type="ARBA" id="ARBA00022496"/>
    </source>
</evidence>
<dbReference type="GO" id="GO:0016020">
    <property type="term" value="C:membrane"/>
    <property type="evidence" value="ECO:0007669"/>
    <property type="project" value="UniProtKB-SubCell"/>
</dbReference>
<keyword evidence="6" id="KW-0864">Zinc transport</keyword>
<evidence type="ECO:0000313" key="13">
    <source>
        <dbReference type="Proteomes" id="UP001069090"/>
    </source>
</evidence>
<dbReference type="FunFam" id="1.20.1510.10:FF:000006">
    <property type="entry name" value="Divalent cation efflux transporter"/>
    <property type="match status" value="1"/>
</dbReference>
<sequence length="386" mass="42167">MDAQAQQRRQEIQKVTLIGAVLDAVLGVAKVIVGVLANSHALIADGIHSFSDLLTDAMVIVVAKFSHHGPDEDHPYGHGRFETFATVVLGALLIAVAGAMAYDSIYRLLYSEQLPVPAWPALVVAGLSIVSKEWIYRYTKAVGEKYNSKMLIANAWHSRSDAISSIVVLVGVAGAMLGISWLDSVAALVVAIMIAKIGWDLAWESVQELVDTALSAEEVAEMKDIIMQIEGVVGVHELRSRKMGADALLDIHIQVGSKVSVSEGHNIGVWVTDSLLKNVKSITDVTFHIDPEDDDNDDTRIEGKVVLLPLRGDVMAALNETWDGIAYTENIKKINLHYLRDSVQAEVFMPAEVLTDQGFDRVEFQESLQQGTGHLPWLSHVSVWFG</sequence>
<dbReference type="InterPro" id="IPR050291">
    <property type="entry name" value="CDF_Transporter"/>
</dbReference>
<keyword evidence="6" id="KW-0862">Zinc</keyword>
<dbReference type="EMBL" id="JAPTGG010000007">
    <property type="protein sequence ID" value="MCZ0865564.1"/>
    <property type="molecule type" value="Genomic_DNA"/>
</dbReference>
<evidence type="ECO:0000256" key="2">
    <source>
        <dbReference type="ARBA" id="ARBA00010212"/>
    </source>
</evidence>
<reference evidence="12 13" key="1">
    <citation type="submission" date="2022-12" db="EMBL/GenBank/DDBJ databases">
        <title>Dasania phycosphaerae sp. nov., isolated from particulate material of the south coast of Korea.</title>
        <authorList>
            <person name="Jiang Y."/>
        </authorList>
    </citation>
    <scope>NUCLEOTIDE SEQUENCE [LARGE SCALE GENOMIC DNA]</scope>
    <source>
        <strain evidence="12 13">GY-19</strain>
    </source>
</reference>
<dbReference type="Gene3D" id="1.20.1510.10">
    <property type="entry name" value="Cation efflux protein transmembrane domain"/>
    <property type="match status" value="1"/>
</dbReference>
<accession>A0A9J6RM70</accession>
<keyword evidence="6" id="KW-0406">Ion transport</keyword>
<feature type="domain" description="Cation efflux protein transmembrane" evidence="10">
    <location>
        <begin position="17"/>
        <end position="210"/>
    </location>
</feature>
<comment type="caution">
    <text evidence="12">The sequence shown here is derived from an EMBL/GenBank/DDBJ whole genome shotgun (WGS) entry which is preliminary data.</text>
</comment>
<dbReference type="Gene3D" id="3.30.70.1350">
    <property type="entry name" value="Cation efflux protein, cytoplasmic domain"/>
    <property type="match status" value="1"/>
</dbReference>
<comment type="similarity">
    <text evidence="2">Belongs to the cation diffusion facilitator (CDF) transporter (TC 2.A.4) family. FieF subfamily.</text>
</comment>
<dbReference type="Pfam" id="PF01545">
    <property type="entry name" value="Cation_efflux"/>
    <property type="match status" value="1"/>
</dbReference>
<dbReference type="InterPro" id="IPR058533">
    <property type="entry name" value="Cation_efflux_TM"/>
</dbReference>
<dbReference type="AlphaFoldDB" id="A0A9J6RM70"/>
<keyword evidence="4" id="KW-0408">Iron</keyword>
<feature type="transmembrane region" description="Helical" evidence="9">
    <location>
        <begin position="83"/>
        <end position="102"/>
    </location>
</feature>
<keyword evidence="13" id="KW-1185">Reference proteome</keyword>
<keyword evidence="5 9" id="KW-0812">Transmembrane</keyword>
<comment type="subcellular location">
    <subcellularLocation>
        <location evidence="1">Membrane</location>
        <topology evidence="1">Multi-pass membrane protein</topology>
    </subcellularLocation>
</comment>
<feature type="domain" description="Cation efflux protein cytoplasmic" evidence="11">
    <location>
        <begin position="215"/>
        <end position="292"/>
    </location>
</feature>
<dbReference type="GO" id="GO:0006826">
    <property type="term" value="P:iron ion transport"/>
    <property type="evidence" value="ECO:0007669"/>
    <property type="project" value="UniProtKB-KW"/>
</dbReference>
<organism evidence="12 13">
    <name type="scientific">Dasania phycosphaerae</name>
    <dbReference type="NCBI Taxonomy" id="2950436"/>
    <lineage>
        <taxon>Bacteria</taxon>
        <taxon>Pseudomonadati</taxon>
        <taxon>Pseudomonadota</taxon>
        <taxon>Gammaproteobacteria</taxon>
        <taxon>Cellvibrionales</taxon>
        <taxon>Spongiibacteraceae</taxon>
        <taxon>Dasania</taxon>
    </lineage>
</organism>
<dbReference type="NCBIfam" id="TIGR01297">
    <property type="entry name" value="CDF"/>
    <property type="match status" value="1"/>
</dbReference>
<evidence type="ECO:0000256" key="8">
    <source>
        <dbReference type="ARBA" id="ARBA00023136"/>
    </source>
</evidence>
<dbReference type="Proteomes" id="UP001069090">
    <property type="component" value="Unassembled WGS sequence"/>
</dbReference>
<keyword evidence="8 9" id="KW-0472">Membrane</keyword>
<dbReference type="GO" id="GO:0008324">
    <property type="term" value="F:monoatomic cation transmembrane transporter activity"/>
    <property type="evidence" value="ECO:0007669"/>
    <property type="project" value="InterPro"/>
</dbReference>
<evidence type="ECO:0000256" key="5">
    <source>
        <dbReference type="ARBA" id="ARBA00022692"/>
    </source>
</evidence>
<dbReference type="PANTHER" id="PTHR43840">
    <property type="entry name" value="MITOCHONDRIAL METAL TRANSPORTER 1-RELATED"/>
    <property type="match status" value="1"/>
</dbReference>
<keyword evidence="4" id="KW-0410">Iron transport</keyword>
<dbReference type="PANTHER" id="PTHR43840:SF15">
    <property type="entry name" value="MITOCHONDRIAL METAL TRANSPORTER 1-RELATED"/>
    <property type="match status" value="1"/>
</dbReference>